<comment type="function">
    <text evidence="7">Involved in the assimilation of dimethylsulphoniopropionate (DMSP), an important compound in the fixation of carbon in marine phytoplankton, by mediating the conversion of 3-(methylthio)propanoyl-CoA (MMPA-CoA) to 3-(methylthio)acryloyl-CoA (MTA-CoA).</text>
</comment>
<dbReference type="PANTHER" id="PTHR42803:SF1">
    <property type="entry name" value="BROAD-SPECIFICITY LINEAR ACYL-COA DEHYDROGENASE FADE5"/>
    <property type="match status" value="1"/>
</dbReference>
<feature type="domain" description="Acyl-CoA dehydrogenase/oxidase N-terminal" evidence="13">
    <location>
        <begin position="44"/>
        <end position="155"/>
    </location>
</feature>
<dbReference type="GO" id="GO:0050660">
    <property type="term" value="F:flavin adenine dinucleotide binding"/>
    <property type="evidence" value="ECO:0007669"/>
    <property type="project" value="InterPro"/>
</dbReference>
<evidence type="ECO:0000256" key="1">
    <source>
        <dbReference type="ARBA" id="ARBA00001974"/>
    </source>
</evidence>
<evidence type="ECO:0000256" key="10">
    <source>
        <dbReference type="RuleBase" id="RU362125"/>
    </source>
</evidence>
<evidence type="ECO:0000256" key="4">
    <source>
        <dbReference type="ARBA" id="ARBA00022827"/>
    </source>
</evidence>
<evidence type="ECO:0000256" key="5">
    <source>
        <dbReference type="ARBA" id="ARBA00023002"/>
    </source>
</evidence>
<comment type="catalytic activity">
    <reaction evidence="6">
        <text>3-(methylsulfanyl)propanoyl-CoA + oxidized [electron-transfer flavoprotein] + H(+) = 3-(methylsulfanyl)acryloyl-CoA + reduced [electron-transfer flavoprotein]</text>
        <dbReference type="Rhea" id="RHEA:52612"/>
        <dbReference type="Rhea" id="RHEA-COMP:10685"/>
        <dbReference type="Rhea" id="RHEA-COMP:10686"/>
        <dbReference type="ChEBI" id="CHEBI:15378"/>
        <dbReference type="ChEBI" id="CHEBI:57692"/>
        <dbReference type="ChEBI" id="CHEBI:58307"/>
        <dbReference type="ChEBI" id="CHEBI:82815"/>
        <dbReference type="ChEBI" id="CHEBI:84994"/>
        <dbReference type="EC" id="1.3.99.41"/>
    </reaction>
    <physiologicalReaction direction="left-to-right" evidence="6">
        <dbReference type="Rhea" id="RHEA:52613"/>
    </physiologicalReaction>
</comment>
<feature type="domain" description="Acyl-CoA dehydrogenase/oxidase C-terminal" evidence="11">
    <location>
        <begin position="281"/>
        <end position="447"/>
    </location>
</feature>
<evidence type="ECO:0000313" key="16">
    <source>
        <dbReference type="Proteomes" id="UP001164472"/>
    </source>
</evidence>
<name>A0A9E8HNM8_9ALTE</name>
<comment type="similarity">
    <text evidence="2 10">Belongs to the acyl-CoA dehydrogenase family.</text>
</comment>
<proteinExistence type="inferred from homology"/>
<keyword evidence="16" id="KW-1185">Reference proteome</keyword>
<dbReference type="Gene3D" id="1.20.140.10">
    <property type="entry name" value="Butyryl-CoA Dehydrogenase, subunit A, domain 3"/>
    <property type="match status" value="1"/>
</dbReference>
<dbReference type="GO" id="GO:0016627">
    <property type="term" value="F:oxidoreductase activity, acting on the CH-CH group of donors"/>
    <property type="evidence" value="ECO:0007669"/>
    <property type="project" value="InterPro"/>
</dbReference>
<dbReference type="Proteomes" id="UP001164472">
    <property type="component" value="Chromosome"/>
</dbReference>
<organism evidence="15 16">
    <name type="scientific">Alkalimarinus sediminis</name>
    <dbReference type="NCBI Taxonomy" id="1632866"/>
    <lineage>
        <taxon>Bacteria</taxon>
        <taxon>Pseudomonadati</taxon>
        <taxon>Pseudomonadota</taxon>
        <taxon>Gammaproteobacteria</taxon>
        <taxon>Alteromonadales</taxon>
        <taxon>Alteromonadaceae</taxon>
        <taxon>Alkalimarinus</taxon>
    </lineage>
</organism>
<keyword evidence="5 10" id="KW-0560">Oxidoreductase</keyword>
<dbReference type="InterPro" id="IPR013786">
    <property type="entry name" value="AcylCoA_DH/ox_N"/>
</dbReference>
<evidence type="ECO:0000256" key="9">
    <source>
        <dbReference type="ARBA" id="ARBA00069043"/>
    </source>
</evidence>
<dbReference type="InterPro" id="IPR009100">
    <property type="entry name" value="AcylCoA_DH/oxidase_NM_dom_sf"/>
</dbReference>
<dbReference type="Pfam" id="PF00441">
    <property type="entry name" value="Acyl-CoA_dh_1"/>
    <property type="match status" value="1"/>
</dbReference>
<dbReference type="SUPFAM" id="SSF56645">
    <property type="entry name" value="Acyl-CoA dehydrogenase NM domain-like"/>
    <property type="match status" value="1"/>
</dbReference>
<dbReference type="Pfam" id="PF12806">
    <property type="entry name" value="Acyl-CoA_dh_C"/>
    <property type="match status" value="1"/>
</dbReference>
<keyword evidence="4 10" id="KW-0274">FAD</keyword>
<dbReference type="InterPro" id="IPR006091">
    <property type="entry name" value="Acyl-CoA_Oxase/DH_mid-dom"/>
</dbReference>
<evidence type="ECO:0000256" key="6">
    <source>
        <dbReference type="ARBA" id="ARBA00051388"/>
    </source>
</evidence>
<dbReference type="PANTHER" id="PTHR42803">
    <property type="entry name" value="ACYL-COA DEHYDROGENASE"/>
    <property type="match status" value="1"/>
</dbReference>
<evidence type="ECO:0000256" key="8">
    <source>
        <dbReference type="ARBA" id="ARBA00066694"/>
    </source>
</evidence>
<protein>
    <recommendedName>
        <fullName evidence="9">3-methylmercaptopropionyl-CoA dehydrogenase</fullName>
        <ecNumber evidence="8">1.3.99.41</ecNumber>
    </recommendedName>
</protein>
<dbReference type="InterPro" id="IPR036250">
    <property type="entry name" value="AcylCo_DH-like_C"/>
</dbReference>
<dbReference type="InterPro" id="IPR052166">
    <property type="entry name" value="Diverse_Acyl-CoA_DH"/>
</dbReference>
<dbReference type="Gene3D" id="2.40.110.10">
    <property type="entry name" value="Butyryl-CoA Dehydrogenase, subunit A, domain 2"/>
    <property type="match status" value="1"/>
</dbReference>
<evidence type="ECO:0000256" key="2">
    <source>
        <dbReference type="ARBA" id="ARBA00009347"/>
    </source>
</evidence>
<dbReference type="EC" id="1.3.99.41" evidence="8"/>
<dbReference type="Pfam" id="PF02771">
    <property type="entry name" value="Acyl-CoA_dh_N"/>
    <property type="match status" value="1"/>
</dbReference>
<dbReference type="InterPro" id="IPR037069">
    <property type="entry name" value="AcylCoA_DH/ox_N_sf"/>
</dbReference>
<dbReference type="AlphaFoldDB" id="A0A9E8HNM8"/>
<dbReference type="KEGG" id="asem:NNL22_06675"/>
<reference evidence="15" key="1">
    <citation type="submission" date="2022-07" db="EMBL/GenBank/DDBJ databases">
        <title>Alkalimarinus sp. nov., isolated from gut of a Alitta virens.</title>
        <authorList>
            <person name="Yang A.I."/>
            <person name="Shin N.-R."/>
        </authorList>
    </citation>
    <scope>NUCLEOTIDE SEQUENCE</scope>
    <source>
        <strain evidence="15">FA028</strain>
    </source>
</reference>
<evidence type="ECO:0000256" key="7">
    <source>
        <dbReference type="ARBA" id="ARBA00058683"/>
    </source>
</evidence>
<evidence type="ECO:0000259" key="14">
    <source>
        <dbReference type="Pfam" id="PF12806"/>
    </source>
</evidence>
<evidence type="ECO:0000259" key="11">
    <source>
        <dbReference type="Pfam" id="PF00441"/>
    </source>
</evidence>
<evidence type="ECO:0000259" key="12">
    <source>
        <dbReference type="Pfam" id="PF02770"/>
    </source>
</evidence>
<dbReference type="InterPro" id="IPR046373">
    <property type="entry name" value="Acyl-CoA_Oxase/DH_mid-dom_sf"/>
</dbReference>
<gene>
    <name evidence="15" type="ORF">NNL22_06675</name>
</gene>
<dbReference type="Pfam" id="PF02770">
    <property type="entry name" value="Acyl-CoA_dh_M"/>
    <property type="match status" value="1"/>
</dbReference>
<dbReference type="RefSeq" id="WP_251812103.1">
    <property type="nucleotide sequence ID" value="NZ_CP101527.1"/>
</dbReference>
<dbReference type="InterPro" id="IPR009075">
    <property type="entry name" value="AcylCo_DH/oxidase_C"/>
</dbReference>
<dbReference type="InterPro" id="IPR025878">
    <property type="entry name" value="Acyl-CoA_dh-like_C_dom"/>
</dbReference>
<dbReference type="Gene3D" id="1.10.540.10">
    <property type="entry name" value="Acyl-CoA dehydrogenase/oxidase, N-terminal domain"/>
    <property type="match status" value="1"/>
</dbReference>
<accession>A0A9E8HNM8</accession>
<feature type="domain" description="Acyl-CoA oxidase/dehydrogenase middle" evidence="12">
    <location>
        <begin position="161"/>
        <end position="270"/>
    </location>
</feature>
<evidence type="ECO:0000256" key="3">
    <source>
        <dbReference type="ARBA" id="ARBA00022630"/>
    </source>
</evidence>
<sequence length="595" mass="66357">MTDYKAPLRDMQFVLSEVIQLEDHYRNLGLDIDNDFINAVMSAGADFAQRELAPFNRQGDELGAIFKDGQVTTPDGFKQAYENYCDNGWASFTAPEEFSGQNLPNSLATPFHEMCMSANLSWRTYPGLTEGNTLAIYKHGNEELKNTYLEKMVNGTWAGTMCLTEPHAGTDLGLLRTKAIPNSDGSYKVSGTKIFITAGEHDLTENIVHLVLARLPDAPSGSKGISLFVVPKYIPDADGNPGERNAVSCGSIEHKMGIKASATAVLNFDEAKGWLVGEAHNGLACMFTMMNDARFQVGLQGLGLAEMAFQGGLEYAQERLQSRSLTGSKYPDKPADPIIVHPDVRRMLLTQKALTEGCRMMSYYVATLLDLERFESAPEKHKENGQLLAFFIPIVKSFLTDVSQEVSSLGVQIYGGHGFIREWGMEQLMRDSRILMIYEGTNGIQALDFIGRKNLHNKGRTLNKLVEKIRSFCRTQESKLNHLIMPLQEILSEWQSIFKHAQTKAHENPEEIGAMSVDFLQYSAYVCLGYFWLQMAAKAQEQIDAGSSDVDFYLSKITTAEFYFSRILPRTQTHKAGLLSGADNLMKLDSEHFSF</sequence>
<dbReference type="EMBL" id="CP101527">
    <property type="protein sequence ID" value="UZW76261.1"/>
    <property type="molecule type" value="Genomic_DNA"/>
</dbReference>
<comment type="cofactor">
    <cofactor evidence="1 10">
        <name>FAD</name>
        <dbReference type="ChEBI" id="CHEBI:57692"/>
    </cofactor>
</comment>
<dbReference type="SUPFAM" id="SSF47203">
    <property type="entry name" value="Acyl-CoA dehydrogenase C-terminal domain-like"/>
    <property type="match status" value="1"/>
</dbReference>
<dbReference type="FunFam" id="2.40.110.10:FF:000031">
    <property type="entry name" value="Acyl-CoA dehydrogenase, putative"/>
    <property type="match status" value="1"/>
</dbReference>
<keyword evidence="3 10" id="KW-0285">Flavoprotein</keyword>
<evidence type="ECO:0000259" key="13">
    <source>
        <dbReference type="Pfam" id="PF02771"/>
    </source>
</evidence>
<feature type="domain" description="Acetyl-CoA dehydrogenase-like C-terminal" evidence="14">
    <location>
        <begin position="466"/>
        <end position="589"/>
    </location>
</feature>
<evidence type="ECO:0000313" key="15">
    <source>
        <dbReference type="EMBL" id="UZW76261.1"/>
    </source>
</evidence>